<dbReference type="PANTHER" id="PTHR10838">
    <property type="entry name" value="SYNAPTOGYRIN"/>
    <property type="match status" value="1"/>
</dbReference>
<feature type="region of interest" description="Disordered" evidence="7">
    <location>
        <begin position="188"/>
        <end position="232"/>
    </location>
</feature>
<feature type="compositionally biased region" description="Low complexity" evidence="7">
    <location>
        <begin position="203"/>
        <end position="218"/>
    </location>
</feature>
<evidence type="ECO:0000256" key="1">
    <source>
        <dbReference type="ARBA" id="ARBA00004141"/>
    </source>
</evidence>
<dbReference type="GO" id="GO:0031594">
    <property type="term" value="C:neuromuscular junction"/>
    <property type="evidence" value="ECO:0007669"/>
    <property type="project" value="TreeGrafter"/>
</dbReference>
<evidence type="ECO:0000256" key="6">
    <source>
        <dbReference type="PIRNR" id="PIRNR011282"/>
    </source>
</evidence>
<dbReference type="eggNOG" id="KOG4016">
    <property type="taxonomic scope" value="Eukaryota"/>
</dbReference>
<evidence type="ECO:0000313" key="11">
    <source>
        <dbReference type="RefSeq" id="XP_060029663.1"/>
    </source>
</evidence>
<evidence type="ECO:0000256" key="4">
    <source>
        <dbReference type="ARBA" id="ARBA00022989"/>
    </source>
</evidence>
<dbReference type="OrthoDB" id="10041611at2759"/>
<sequence>MHIPDSLQDLADNEVVQFLKKRKTVGRIFSGVFSLVIFSTLLTDGFQNQTDSAQLHCVLGGGLATCRFAVGAGVLAFLCCLLFLLLDARWGRAARLKPGLQLLDLGVAVLWTAVWFGGFCFLVSQWQHSPKQFTLGSSSAKAAIAFTFFSVFSWMFQAYLAFQDLRSKDPVPYKRSLDEGGVILTSLSPPSAASPIHTPTPGPTSLTYSTSSLSPHLTNPKGPRLVMMPDDN</sequence>
<reference evidence="10" key="1">
    <citation type="submission" date="2025-04" db="UniProtKB">
        <authorList>
            <consortium name="RefSeq"/>
        </authorList>
    </citation>
    <scope>IDENTIFICATION</scope>
</reference>
<evidence type="ECO:0000256" key="7">
    <source>
        <dbReference type="SAM" id="MobiDB-lite"/>
    </source>
</evidence>
<organism evidence="9 10">
    <name type="scientific">Erinaceus europaeus</name>
    <name type="common">Western European hedgehog</name>
    <dbReference type="NCBI Taxonomy" id="9365"/>
    <lineage>
        <taxon>Eukaryota</taxon>
        <taxon>Metazoa</taxon>
        <taxon>Chordata</taxon>
        <taxon>Craniata</taxon>
        <taxon>Vertebrata</taxon>
        <taxon>Euteleostomi</taxon>
        <taxon>Mammalia</taxon>
        <taxon>Eutheria</taxon>
        <taxon>Laurasiatheria</taxon>
        <taxon>Eulipotyphla</taxon>
        <taxon>Erinaceidae</taxon>
        <taxon>Erinaceinae</taxon>
        <taxon>Erinaceus</taxon>
    </lineage>
</organism>
<dbReference type="RefSeq" id="XP_060029663.1">
    <property type="nucleotide sequence ID" value="XM_060173680.1"/>
</dbReference>
<dbReference type="PIRSF" id="PIRSF011282">
    <property type="entry name" value="Synaptogyrin"/>
    <property type="match status" value="1"/>
</dbReference>
<comment type="similarity">
    <text evidence="2 6">Belongs to the synaptogyrin family.</text>
</comment>
<dbReference type="GO" id="GO:0030672">
    <property type="term" value="C:synaptic vesicle membrane"/>
    <property type="evidence" value="ECO:0007669"/>
    <property type="project" value="TreeGrafter"/>
</dbReference>
<name>A0A1S3AK33_ERIEU</name>
<feature type="transmembrane region" description="Helical" evidence="6">
    <location>
        <begin position="28"/>
        <end position="48"/>
    </location>
</feature>
<dbReference type="InParanoid" id="A0A1S3AK33"/>
<keyword evidence="9" id="KW-1185">Reference proteome</keyword>
<keyword evidence="4 6" id="KW-1133">Transmembrane helix</keyword>
<dbReference type="Pfam" id="PF01284">
    <property type="entry name" value="MARVEL"/>
    <property type="match status" value="1"/>
</dbReference>
<gene>
    <name evidence="10 11" type="primary">SYNGR4</name>
</gene>
<dbReference type="GeneID" id="103125475"/>
<protein>
    <recommendedName>
        <fullName evidence="6">Synaptogyrin</fullName>
    </recommendedName>
</protein>
<evidence type="ECO:0000256" key="3">
    <source>
        <dbReference type="ARBA" id="ARBA00022692"/>
    </source>
</evidence>
<dbReference type="InterPro" id="IPR008253">
    <property type="entry name" value="Marvel"/>
</dbReference>
<comment type="subcellular location">
    <subcellularLocation>
        <location evidence="1 6">Membrane</location>
        <topology evidence="1 6">Multi-pass membrane protein</topology>
    </subcellularLocation>
</comment>
<keyword evidence="5 6" id="KW-0472">Membrane</keyword>
<reference evidence="9 11" key="2">
    <citation type="submission" date="2025-05" db="UniProtKB">
        <authorList>
            <consortium name="RefSeq"/>
        </authorList>
    </citation>
    <scope>NUCLEOTIDE SEQUENCE [LARGE SCALE GENOMIC DNA]</scope>
</reference>
<dbReference type="PANTHER" id="PTHR10838:SF22">
    <property type="entry name" value="SYNAPTOGYRIN-4"/>
    <property type="match status" value="1"/>
</dbReference>
<evidence type="ECO:0000256" key="5">
    <source>
        <dbReference type="ARBA" id="ARBA00023136"/>
    </source>
</evidence>
<dbReference type="Proteomes" id="UP001652624">
    <property type="component" value="Chromosome 2"/>
</dbReference>
<dbReference type="FunCoup" id="A0A1S3AK33">
    <property type="interactions" value="52"/>
</dbReference>
<evidence type="ECO:0000313" key="10">
    <source>
        <dbReference type="RefSeq" id="XP_007536321.1"/>
    </source>
</evidence>
<proteinExistence type="inferred from homology"/>
<dbReference type="CTD" id="23546"/>
<feature type="transmembrane region" description="Helical" evidence="6">
    <location>
        <begin position="102"/>
        <end position="124"/>
    </location>
</feature>
<dbReference type="AlphaFoldDB" id="A0A1S3AK33"/>
<evidence type="ECO:0000256" key="2">
    <source>
        <dbReference type="ARBA" id="ARBA00010252"/>
    </source>
</evidence>
<evidence type="ECO:0000259" key="8">
    <source>
        <dbReference type="PROSITE" id="PS51225"/>
    </source>
</evidence>
<dbReference type="PROSITE" id="PS51225">
    <property type="entry name" value="MARVEL"/>
    <property type="match status" value="1"/>
</dbReference>
<accession>A0A1S3AK33</accession>
<keyword evidence="3 6" id="KW-0812">Transmembrane</keyword>
<evidence type="ECO:0000313" key="9">
    <source>
        <dbReference type="Proteomes" id="UP001652624"/>
    </source>
</evidence>
<feature type="transmembrane region" description="Helical" evidence="6">
    <location>
        <begin position="68"/>
        <end position="90"/>
    </location>
</feature>
<feature type="transmembrane region" description="Helical" evidence="6">
    <location>
        <begin position="144"/>
        <end position="162"/>
    </location>
</feature>
<dbReference type="RefSeq" id="XP_007536321.1">
    <property type="nucleotide sequence ID" value="XM_007536259.1"/>
</dbReference>
<feature type="domain" description="MARVEL" evidence="8">
    <location>
        <begin position="18"/>
        <end position="166"/>
    </location>
</feature>
<dbReference type="InterPro" id="IPR016579">
    <property type="entry name" value="Synaptogyrin"/>
</dbReference>